<feature type="chain" id="PRO_5046742867" evidence="2">
    <location>
        <begin position="27"/>
        <end position="207"/>
    </location>
</feature>
<dbReference type="Proteomes" id="UP001202961">
    <property type="component" value="Unassembled WGS sequence"/>
</dbReference>
<dbReference type="RefSeq" id="WP_250931029.1">
    <property type="nucleotide sequence ID" value="NZ_JAMQBK010000060.1"/>
</dbReference>
<gene>
    <name evidence="3" type="ORF">NB063_21990</name>
</gene>
<comment type="caution">
    <text evidence="3">The sequence shown here is derived from an EMBL/GenBank/DDBJ whole genome shotgun (WGS) entry which is preliminary data.</text>
</comment>
<evidence type="ECO:0000256" key="1">
    <source>
        <dbReference type="SAM" id="MobiDB-lite"/>
    </source>
</evidence>
<evidence type="ECO:0000256" key="2">
    <source>
        <dbReference type="SAM" id="SignalP"/>
    </source>
</evidence>
<accession>A0ABT0U8S6</accession>
<organism evidence="3 4">
    <name type="scientific">Aporhodopirellula aestuarii</name>
    <dbReference type="NCBI Taxonomy" id="2950107"/>
    <lineage>
        <taxon>Bacteria</taxon>
        <taxon>Pseudomonadati</taxon>
        <taxon>Planctomycetota</taxon>
        <taxon>Planctomycetia</taxon>
        <taxon>Pirellulales</taxon>
        <taxon>Pirellulaceae</taxon>
        <taxon>Aporhodopirellula</taxon>
    </lineage>
</organism>
<proteinExistence type="predicted"/>
<name>A0ABT0U8S6_9BACT</name>
<keyword evidence="2" id="KW-0732">Signal</keyword>
<feature type="compositionally biased region" description="Pro residues" evidence="1">
    <location>
        <begin position="75"/>
        <end position="93"/>
    </location>
</feature>
<evidence type="ECO:0000313" key="4">
    <source>
        <dbReference type="Proteomes" id="UP001202961"/>
    </source>
</evidence>
<feature type="region of interest" description="Disordered" evidence="1">
    <location>
        <begin position="68"/>
        <end position="95"/>
    </location>
</feature>
<evidence type="ECO:0000313" key="3">
    <source>
        <dbReference type="EMBL" id="MCM2373293.1"/>
    </source>
</evidence>
<feature type="signal peptide" evidence="2">
    <location>
        <begin position="1"/>
        <end position="26"/>
    </location>
</feature>
<keyword evidence="4" id="KW-1185">Reference proteome</keyword>
<reference evidence="3 4" key="1">
    <citation type="journal article" date="2022" name="Syst. Appl. Microbiol.">
        <title>Rhodopirellula aestuarii sp. nov., a novel member of the genus Rhodopirellula isolated from brackish sediments collected in the Tagus River estuary, Portugal.</title>
        <authorList>
            <person name="Vitorino I.R."/>
            <person name="Klimek D."/>
            <person name="Calusinska M."/>
            <person name="Lobo-da-Cunha A."/>
            <person name="Vasconcelos V."/>
            <person name="Lage O.M."/>
        </authorList>
    </citation>
    <scope>NUCLEOTIDE SEQUENCE [LARGE SCALE GENOMIC DNA]</scope>
    <source>
        <strain evidence="3 4">ICT_H3.1</strain>
    </source>
</reference>
<protein>
    <submittedName>
        <fullName evidence="3">Uncharacterized protein</fullName>
    </submittedName>
</protein>
<sequence length="207" mass="22223">MRSFTMFLVLASPFSIGAALSERANAADELFSKVTMETVFTDIKAQETKKEKTNPISSADRERAARIAALFEPAPSDPPPQEVSSPEPTPPQPVKQTVVVAQPPPESTKQAAAISPQPSFALTGRWAASTPGGDVFAIAFTAEKQFILVHMKGGKSSVSKGKFATEGDRLDLIGANTSPLKAEITWSDADKFTMALGEARLNFERKK</sequence>
<dbReference type="EMBL" id="JAMQBK010000060">
    <property type="protein sequence ID" value="MCM2373293.1"/>
    <property type="molecule type" value="Genomic_DNA"/>
</dbReference>